<keyword evidence="5" id="KW-1185">Reference proteome</keyword>
<evidence type="ECO:0000256" key="1">
    <source>
        <dbReference type="SAM" id="MobiDB-lite"/>
    </source>
</evidence>
<dbReference type="OrthoDB" id="5361565at2759"/>
<dbReference type="Proteomes" id="UP000639643">
    <property type="component" value="Unassembled WGS sequence"/>
</dbReference>
<gene>
    <name evidence="4" type="ORF">CMUS01_09678</name>
</gene>
<feature type="signal peptide" evidence="3">
    <location>
        <begin position="1"/>
        <end position="26"/>
    </location>
</feature>
<dbReference type="SUPFAM" id="SSF50630">
    <property type="entry name" value="Acid proteases"/>
    <property type="match status" value="1"/>
</dbReference>
<evidence type="ECO:0008006" key="6">
    <source>
        <dbReference type="Google" id="ProtNLM"/>
    </source>
</evidence>
<dbReference type="InterPro" id="IPR021109">
    <property type="entry name" value="Peptidase_aspartic_dom_sf"/>
</dbReference>
<evidence type="ECO:0000313" key="4">
    <source>
        <dbReference type="EMBL" id="KAF6825795.1"/>
    </source>
</evidence>
<protein>
    <recommendedName>
        <fullName evidence="6">Peptidase A1 domain-containing protein</fullName>
    </recommendedName>
</protein>
<keyword evidence="2" id="KW-0812">Transmembrane</keyword>
<feature type="compositionally biased region" description="Polar residues" evidence="1">
    <location>
        <begin position="456"/>
        <end position="473"/>
    </location>
</feature>
<proteinExistence type="predicted"/>
<evidence type="ECO:0000256" key="2">
    <source>
        <dbReference type="SAM" id="Phobius"/>
    </source>
</evidence>
<reference evidence="4" key="1">
    <citation type="journal article" date="2020" name="Phytopathology">
        <title>Genome Sequence Resources of Colletotrichum truncatum, C. plurivorum, C. musicola, and C. sojae: Four Species Pathogenic to Soybean (Glycine max).</title>
        <authorList>
            <person name="Rogerio F."/>
            <person name="Boufleur T.R."/>
            <person name="Ciampi-Guillardi M."/>
            <person name="Sukno S.A."/>
            <person name="Thon M.R."/>
            <person name="Massola Junior N.S."/>
            <person name="Baroncelli R."/>
        </authorList>
    </citation>
    <scope>NUCLEOTIDE SEQUENCE</scope>
    <source>
        <strain evidence="4">LFN0074</strain>
    </source>
</reference>
<evidence type="ECO:0000256" key="3">
    <source>
        <dbReference type="SAM" id="SignalP"/>
    </source>
</evidence>
<sequence>MLLAKSTFQGWGAFLLLLLVYTTTRAQAGCAPYPIAIRVGNVTLSNGKVARGAEIAIGEPKQTFPLMPDTYAHFPGDFPFNLIPWEADYSPDKPEKYMVEPITDMIRLNSNVTLDNFQMGIVRGEWNDLRSKPLMSFGLGTNSSLLRLLRSSGKISSRTWSFFWGRGFGMSSQQDGSLIFGGYDRAKVMGERYTTKFTPNHPNCSSQLVVNVTDLTVHLSDGRHASIFPSKPGHIMPTCISPSSPVLMALNLDPYFDNWMKETEHDITKMNNTFGYYFWNEKYRPEDEEYDGRLTISLSSGLNITISKDQLVVPEVTIDTRTGDLLVNSTERNMLVISLQDVNADDMPYLGFQFLAADYLQVNHDAGQFSLWRTNDTTDENLVAIDAADEEVSEVCTSPQNSAATDTSIGTNRGSVSTGTIAGIRIGAVVGVAIVVGLATWILTKKKSAAAMRAPDQSTSANDGKQDLTQNDTVPAVHEMGSEQHAHEMRGQSRSELA</sequence>
<feature type="compositionally biased region" description="Basic and acidic residues" evidence="1">
    <location>
        <begin position="480"/>
        <end position="498"/>
    </location>
</feature>
<organism evidence="4 5">
    <name type="scientific">Colletotrichum musicola</name>
    <dbReference type="NCBI Taxonomy" id="2175873"/>
    <lineage>
        <taxon>Eukaryota</taxon>
        <taxon>Fungi</taxon>
        <taxon>Dikarya</taxon>
        <taxon>Ascomycota</taxon>
        <taxon>Pezizomycotina</taxon>
        <taxon>Sordariomycetes</taxon>
        <taxon>Hypocreomycetidae</taxon>
        <taxon>Glomerellales</taxon>
        <taxon>Glomerellaceae</taxon>
        <taxon>Colletotrichum</taxon>
        <taxon>Colletotrichum orchidearum species complex</taxon>
    </lineage>
</organism>
<feature type="chain" id="PRO_5034194636" description="Peptidase A1 domain-containing protein" evidence="3">
    <location>
        <begin position="27"/>
        <end position="498"/>
    </location>
</feature>
<feature type="transmembrane region" description="Helical" evidence="2">
    <location>
        <begin position="422"/>
        <end position="443"/>
    </location>
</feature>
<comment type="caution">
    <text evidence="4">The sequence shown here is derived from an EMBL/GenBank/DDBJ whole genome shotgun (WGS) entry which is preliminary data.</text>
</comment>
<name>A0A8H6K795_9PEZI</name>
<dbReference type="AlphaFoldDB" id="A0A8H6K795"/>
<dbReference type="EMBL" id="WIGM01000419">
    <property type="protein sequence ID" value="KAF6825795.1"/>
    <property type="molecule type" value="Genomic_DNA"/>
</dbReference>
<feature type="region of interest" description="Disordered" evidence="1">
    <location>
        <begin position="451"/>
        <end position="498"/>
    </location>
</feature>
<keyword evidence="2" id="KW-0472">Membrane</keyword>
<dbReference type="Gene3D" id="2.40.70.10">
    <property type="entry name" value="Acid Proteases"/>
    <property type="match status" value="1"/>
</dbReference>
<evidence type="ECO:0000313" key="5">
    <source>
        <dbReference type="Proteomes" id="UP000639643"/>
    </source>
</evidence>
<keyword evidence="3" id="KW-0732">Signal</keyword>
<accession>A0A8H6K795</accession>
<keyword evidence="2" id="KW-1133">Transmembrane helix</keyword>